<dbReference type="GO" id="GO:0005524">
    <property type="term" value="F:ATP binding"/>
    <property type="evidence" value="ECO:0007669"/>
    <property type="project" value="UniProtKB-KW"/>
</dbReference>
<dbReference type="KEGG" id="rte:GSU10_03700"/>
<dbReference type="AlphaFoldDB" id="A0AAE6RLK7"/>
<evidence type="ECO:0000313" key="5">
    <source>
        <dbReference type="EMBL" id="QHC56919.1"/>
    </source>
</evidence>
<name>A0AAE6RLK7_9MICO</name>
<dbReference type="InterPro" id="IPR003439">
    <property type="entry name" value="ABC_transporter-like_ATP-bd"/>
</dbReference>
<sequence>MSLTVDGVSKSYGSRTVVDDVSFDVIGGRLTGFVGATGAGKTTTMRIMLGVLRPDTGDVRMDGVPMNTEDRRRFGYMPEERGLYPKMRVLEQLVYLLHSRRGGGRAARDRTGRPARPARGIHRLVRAVLRRGVRAHRGPLRGSCGAGVAPGGRRERHRSGDVSADHPLLPHHLLQRRRERPPDHVVRPVLGADRHGRADLHGIRLVVGALPVPGRDHREHSRGCLTGRPGLRQLPAAHRIARPPRRGALRQECLTDPGS</sequence>
<dbReference type="SUPFAM" id="SSF52540">
    <property type="entry name" value="P-loop containing nucleoside triphosphate hydrolases"/>
    <property type="match status" value="1"/>
</dbReference>
<dbReference type="Gene3D" id="3.40.50.300">
    <property type="entry name" value="P-loop containing nucleotide triphosphate hydrolases"/>
    <property type="match status" value="1"/>
</dbReference>
<dbReference type="Proteomes" id="UP000465031">
    <property type="component" value="Chromosome"/>
</dbReference>
<dbReference type="Pfam" id="PF00005">
    <property type="entry name" value="ABC_tran"/>
    <property type="match status" value="1"/>
</dbReference>
<keyword evidence="5" id="KW-0067">ATP-binding</keyword>
<dbReference type="PANTHER" id="PTHR43335">
    <property type="entry name" value="ABC TRANSPORTER, ATP-BINDING PROTEIN"/>
    <property type="match status" value="1"/>
</dbReference>
<feature type="region of interest" description="Disordered" evidence="3">
    <location>
        <begin position="140"/>
        <end position="166"/>
    </location>
</feature>
<evidence type="ECO:0000256" key="2">
    <source>
        <dbReference type="ARBA" id="ARBA00022448"/>
    </source>
</evidence>
<feature type="domain" description="ABC transporter" evidence="4">
    <location>
        <begin position="3"/>
        <end position="232"/>
    </location>
</feature>
<organism evidence="5 6">
    <name type="scientific">Rathayibacter tanaceti</name>
    <dbReference type="NCBI Taxonomy" id="1671680"/>
    <lineage>
        <taxon>Bacteria</taxon>
        <taxon>Bacillati</taxon>
        <taxon>Actinomycetota</taxon>
        <taxon>Actinomycetes</taxon>
        <taxon>Micrococcales</taxon>
        <taxon>Microbacteriaceae</taxon>
        <taxon>Rathayibacter</taxon>
    </lineage>
</organism>
<proteinExistence type="inferred from homology"/>
<keyword evidence="2" id="KW-0813">Transport</keyword>
<dbReference type="EMBL" id="CP047186">
    <property type="protein sequence ID" value="QHC56919.1"/>
    <property type="molecule type" value="Genomic_DNA"/>
</dbReference>
<accession>A0AAE6RLK7</accession>
<evidence type="ECO:0000256" key="3">
    <source>
        <dbReference type="SAM" id="MobiDB-lite"/>
    </source>
</evidence>
<dbReference type="InterPro" id="IPR027417">
    <property type="entry name" value="P-loop_NTPase"/>
</dbReference>
<keyword evidence="5" id="KW-0547">Nucleotide-binding</keyword>
<comment type="similarity">
    <text evidence="1">Belongs to the ABC transporter superfamily.</text>
</comment>
<dbReference type="GO" id="GO:0016887">
    <property type="term" value="F:ATP hydrolysis activity"/>
    <property type="evidence" value="ECO:0007669"/>
    <property type="project" value="InterPro"/>
</dbReference>
<evidence type="ECO:0000313" key="6">
    <source>
        <dbReference type="Proteomes" id="UP000465031"/>
    </source>
</evidence>
<dbReference type="PROSITE" id="PS50893">
    <property type="entry name" value="ABC_TRANSPORTER_2"/>
    <property type="match status" value="1"/>
</dbReference>
<reference evidence="6" key="1">
    <citation type="submission" date="2019-12" db="EMBL/GenBank/DDBJ databases">
        <title>Complete and draft genome sequences of new strains and members of some known species of the genus Rathayibacter isolated from plants.</title>
        <authorList>
            <person name="Tarlachkov S.V."/>
            <person name="Starodumova I.P."/>
            <person name="Dorofeeva L.V."/>
            <person name="Prisyazhnaya N.V."/>
            <person name="Leyn S."/>
            <person name="Zlamal J."/>
            <person name="Elan M."/>
            <person name="Osterman A.L."/>
            <person name="Nadler S."/>
            <person name="Subbotin S.A."/>
            <person name="Evtushenko L.I."/>
        </authorList>
    </citation>
    <scope>NUCLEOTIDE SEQUENCE [LARGE SCALE GENOMIC DNA]</scope>
    <source>
        <strain evidence="6">VKM Ac-2761</strain>
    </source>
</reference>
<evidence type="ECO:0000256" key="1">
    <source>
        <dbReference type="ARBA" id="ARBA00005417"/>
    </source>
</evidence>
<evidence type="ECO:0000259" key="4">
    <source>
        <dbReference type="PROSITE" id="PS50893"/>
    </source>
</evidence>
<gene>
    <name evidence="5" type="ORF">GSU10_03700</name>
</gene>
<protein>
    <submittedName>
        <fullName evidence="5">ATP-binding cassette domain-containing protein</fullName>
    </submittedName>
</protein>